<keyword evidence="4 7" id="KW-0812">Transmembrane</keyword>
<feature type="transmembrane region" description="Helical" evidence="7">
    <location>
        <begin position="187"/>
        <end position="207"/>
    </location>
</feature>
<evidence type="ECO:0000256" key="4">
    <source>
        <dbReference type="ARBA" id="ARBA00022692"/>
    </source>
</evidence>
<keyword evidence="6 7" id="KW-0472">Membrane</keyword>
<proteinExistence type="inferred from homology"/>
<dbReference type="AlphaFoldDB" id="A0A0M7AR54"/>
<evidence type="ECO:0000256" key="6">
    <source>
        <dbReference type="ARBA" id="ARBA00023136"/>
    </source>
</evidence>
<dbReference type="Pfam" id="PF21088">
    <property type="entry name" value="MS_channel_1st"/>
    <property type="match status" value="1"/>
</dbReference>
<keyword evidence="12" id="KW-1185">Reference proteome</keyword>
<evidence type="ECO:0000256" key="2">
    <source>
        <dbReference type="ARBA" id="ARBA00008017"/>
    </source>
</evidence>
<feature type="domain" description="Mechanosensitive ion channel MscS" evidence="8">
    <location>
        <begin position="205"/>
        <end position="273"/>
    </location>
</feature>
<dbReference type="EMBL" id="CXWD01000028">
    <property type="protein sequence ID" value="CTQ76730.1"/>
    <property type="molecule type" value="Genomic_DNA"/>
</dbReference>
<feature type="domain" description="Mechanosensitive ion channel transmembrane helices 2/3" evidence="10">
    <location>
        <begin position="163"/>
        <end position="204"/>
    </location>
</feature>
<dbReference type="Gene3D" id="1.10.287.1260">
    <property type="match status" value="1"/>
</dbReference>
<dbReference type="InterPro" id="IPR049278">
    <property type="entry name" value="MS_channel_C"/>
</dbReference>
<dbReference type="PANTHER" id="PTHR30566">
    <property type="entry name" value="YNAI-RELATED MECHANOSENSITIVE ION CHANNEL"/>
    <property type="match status" value="1"/>
</dbReference>
<dbReference type="InterPro" id="IPR011066">
    <property type="entry name" value="MscS_channel_C_sf"/>
</dbReference>
<evidence type="ECO:0000259" key="9">
    <source>
        <dbReference type="Pfam" id="PF21082"/>
    </source>
</evidence>
<dbReference type="SUPFAM" id="SSF82861">
    <property type="entry name" value="Mechanosensitive channel protein MscS (YggB), transmembrane region"/>
    <property type="match status" value="1"/>
</dbReference>
<dbReference type="InterPro" id="IPR006686">
    <property type="entry name" value="MscS_channel_CS"/>
</dbReference>
<accession>A0A0M7AR54</accession>
<evidence type="ECO:0000256" key="7">
    <source>
        <dbReference type="SAM" id="Phobius"/>
    </source>
</evidence>
<dbReference type="GO" id="GO:0005886">
    <property type="term" value="C:plasma membrane"/>
    <property type="evidence" value="ECO:0007669"/>
    <property type="project" value="UniProtKB-SubCell"/>
</dbReference>
<reference evidence="12" key="1">
    <citation type="submission" date="2015-07" db="EMBL/GenBank/DDBJ databases">
        <authorList>
            <person name="Rodrigo-Torres Lidia"/>
            <person name="Arahal R.David."/>
        </authorList>
    </citation>
    <scope>NUCLEOTIDE SEQUENCE [LARGE SCALE GENOMIC DNA]</scope>
    <source>
        <strain evidence="12">CECT 5112</strain>
    </source>
</reference>
<evidence type="ECO:0000259" key="10">
    <source>
        <dbReference type="Pfam" id="PF21088"/>
    </source>
</evidence>
<dbReference type="PANTHER" id="PTHR30566:SF5">
    <property type="entry name" value="MECHANOSENSITIVE ION CHANNEL PROTEIN 1, MITOCHONDRIAL-RELATED"/>
    <property type="match status" value="1"/>
</dbReference>
<evidence type="ECO:0000256" key="5">
    <source>
        <dbReference type="ARBA" id="ARBA00022989"/>
    </source>
</evidence>
<evidence type="ECO:0000313" key="12">
    <source>
        <dbReference type="Proteomes" id="UP000053235"/>
    </source>
</evidence>
<name>A0A0M7AR54_9HYPH</name>
<dbReference type="Pfam" id="PF00924">
    <property type="entry name" value="MS_channel_2nd"/>
    <property type="match status" value="1"/>
</dbReference>
<dbReference type="Proteomes" id="UP000053235">
    <property type="component" value="Unassembled WGS sequence"/>
</dbReference>
<dbReference type="InterPro" id="IPR049142">
    <property type="entry name" value="MS_channel_1st"/>
</dbReference>
<feature type="domain" description="Mechanosensitive ion channel MscS C-terminal" evidence="9">
    <location>
        <begin position="281"/>
        <end position="369"/>
    </location>
</feature>
<dbReference type="Gene3D" id="3.30.70.100">
    <property type="match status" value="1"/>
</dbReference>
<dbReference type="Gene3D" id="2.30.30.60">
    <property type="match status" value="1"/>
</dbReference>
<evidence type="ECO:0000259" key="8">
    <source>
        <dbReference type="Pfam" id="PF00924"/>
    </source>
</evidence>
<dbReference type="InterPro" id="IPR023408">
    <property type="entry name" value="MscS_beta-dom_sf"/>
</dbReference>
<dbReference type="Pfam" id="PF21082">
    <property type="entry name" value="MS_channel_3rd"/>
    <property type="match status" value="1"/>
</dbReference>
<protein>
    <submittedName>
        <fullName evidence="11">MscS family inner membrane protein YnaI</fullName>
    </submittedName>
</protein>
<comment type="similarity">
    <text evidence="2">Belongs to the MscS (TC 1.A.23) family.</text>
</comment>
<dbReference type="GO" id="GO:0008381">
    <property type="term" value="F:mechanosensitive monoatomic ion channel activity"/>
    <property type="evidence" value="ECO:0007669"/>
    <property type="project" value="UniProtKB-ARBA"/>
</dbReference>
<dbReference type="SUPFAM" id="SSF50182">
    <property type="entry name" value="Sm-like ribonucleoproteins"/>
    <property type="match status" value="1"/>
</dbReference>
<feature type="transmembrane region" description="Helical" evidence="7">
    <location>
        <begin position="36"/>
        <end position="58"/>
    </location>
</feature>
<organism evidence="11 12">
    <name type="scientific">Roseibium alexandrii</name>
    <dbReference type="NCBI Taxonomy" id="388408"/>
    <lineage>
        <taxon>Bacteria</taxon>
        <taxon>Pseudomonadati</taxon>
        <taxon>Pseudomonadota</taxon>
        <taxon>Alphaproteobacteria</taxon>
        <taxon>Hyphomicrobiales</taxon>
        <taxon>Stappiaceae</taxon>
        <taxon>Roseibium</taxon>
    </lineage>
</organism>
<dbReference type="STRING" id="388408.LAX5112_04690"/>
<dbReference type="PROSITE" id="PS01246">
    <property type="entry name" value="UPF0003"/>
    <property type="match status" value="1"/>
</dbReference>
<dbReference type="InterPro" id="IPR010920">
    <property type="entry name" value="LSM_dom_sf"/>
</dbReference>
<dbReference type="InterPro" id="IPR011014">
    <property type="entry name" value="MscS_channel_TM-2"/>
</dbReference>
<evidence type="ECO:0000313" key="11">
    <source>
        <dbReference type="EMBL" id="CTQ76730.1"/>
    </source>
</evidence>
<gene>
    <name evidence="11" type="primary">ynaI</name>
    <name evidence="11" type="ORF">LAX5112_04690</name>
</gene>
<evidence type="ECO:0000256" key="3">
    <source>
        <dbReference type="ARBA" id="ARBA00022475"/>
    </source>
</evidence>
<keyword evidence="5 7" id="KW-1133">Transmembrane helix</keyword>
<dbReference type="SUPFAM" id="SSF82689">
    <property type="entry name" value="Mechanosensitive channel protein MscS (YggB), C-terminal domain"/>
    <property type="match status" value="1"/>
</dbReference>
<feature type="transmembrane region" description="Helical" evidence="7">
    <location>
        <begin position="121"/>
        <end position="148"/>
    </location>
</feature>
<comment type="subcellular location">
    <subcellularLocation>
        <location evidence="1">Cell membrane</location>
        <topology evidence="1">Multi-pass membrane protein</topology>
    </subcellularLocation>
</comment>
<dbReference type="InterPro" id="IPR006685">
    <property type="entry name" value="MscS_channel_2nd"/>
</dbReference>
<dbReference type="OrthoDB" id="9814206at2"/>
<keyword evidence="3" id="KW-1003">Cell membrane</keyword>
<feature type="transmembrane region" description="Helical" evidence="7">
    <location>
        <begin position="160"/>
        <end position="181"/>
    </location>
</feature>
<evidence type="ECO:0000256" key="1">
    <source>
        <dbReference type="ARBA" id="ARBA00004651"/>
    </source>
</evidence>
<sequence length="394" mass="43609">MHPAPSIVEGKEGGCGDKLDQLFKYLADFAGKFESWWTLIDADGLLLSSAVLIVVILLRKALSGFAVRTMDFIASRIQITLGDAVKDAIEPALRALIIALAFYGVLEALHLPGILDQTLERIVVSVAVAATFAAAFVLVDVSVAWIVPAKDQVHGLQMSWLTKILKAATLIIALSAVLKVWDIDLGPVLTGMGVLGAGVALAAQDLFRNLIAGMASMGEKRFDIGDWVRVEGVVEGIVEKMELRSTLIRQFDRAAVHVPNADLANSVLINFTRRPYRRIYWDIKLVYDTSAEQLNQIRSETEKYIDESNDFASPDRASRYIRIDAFDESSINIMIWCFTNTIDYATYLEAKERLLLEIKRIVEEAGSSFAFPTRTILAENPSATAETERDLQQR</sequence>